<gene>
    <name evidence="2" type="ORF">O181_015909</name>
</gene>
<sequence length="258" mass="28197">MSFKLTELTESSPSVPPPSALCGTGILSQLGSPWSMASSGRFNPSPTYDGYREFEALDPAFTEFLMKGRECFQHFNPKSSKRHFCFVGKKPCCNSGIPASNVKRYLWSKTYGPSRKELLVSEAPTPDVTGYKQREMARWTNAAGPIPVCGRPIYSSSGVPISRINTKGMVKRIRKISNSPPDPDAEGSEELDGENVEVVLNSVGNYFGTSPSQPACKRFQSQLVPSTPRNFQPVLSTIPPHSLSPSTAKTTLVSTMRP</sequence>
<evidence type="ECO:0000256" key="1">
    <source>
        <dbReference type="SAM" id="MobiDB-lite"/>
    </source>
</evidence>
<organism evidence="2 3">
    <name type="scientific">Austropuccinia psidii MF-1</name>
    <dbReference type="NCBI Taxonomy" id="1389203"/>
    <lineage>
        <taxon>Eukaryota</taxon>
        <taxon>Fungi</taxon>
        <taxon>Dikarya</taxon>
        <taxon>Basidiomycota</taxon>
        <taxon>Pucciniomycotina</taxon>
        <taxon>Pucciniomycetes</taxon>
        <taxon>Pucciniales</taxon>
        <taxon>Sphaerophragmiaceae</taxon>
        <taxon>Austropuccinia</taxon>
    </lineage>
</organism>
<feature type="compositionally biased region" description="Polar residues" evidence="1">
    <location>
        <begin position="243"/>
        <end position="258"/>
    </location>
</feature>
<name>A0A9Q3C2V2_9BASI</name>
<feature type="region of interest" description="Disordered" evidence="1">
    <location>
        <begin position="235"/>
        <end position="258"/>
    </location>
</feature>
<proteinExistence type="predicted"/>
<evidence type="ECO:0000313" key="3">
    <source>
        <dbReference type="Proteomes" id="UP000765509"/>
    </source>
</evidence>
<evidence type="ECO:0000313" key="2">
    <source>
        <dbReference type="EMBL" id="MBW0476194.1"/>
    </source>
</evidence>
<reference evidence="2" key="1">
    <citation type="submission" date="2021-03" db="EMBL/GenBank/DDBJ databases">
        <title>Draft genome sequence of rust myrtle Austropuccinia psidii MF-1, a brazilian biotype.</title>
        <authorList>
            <person name="Quecine M.C."/>
            <person name="Pachon D.M.R."/>
            <person name="Bonatelli M.L."/>
            <person name="Correr F.H."/>
            <person name="Franceschini L.M."/>
            <person name="Leite T.F."/>
            <person name="Margarido G.R.A."/>
            <person name="Almeida C.A."/>
            <person name="Ferrarezi J.A."/>
            <person name="Labate C.A."/>
        </authorList>
    </citation>
    <scope>NUCLEOTIDE SEQUENCE</scope>
    <source>
        <strain evidence="2">MF-1</strain>
    </source>
</reference>
<keyword evidence="3" id="KW-1185">Reference proteome</keyword>
<dbReference type="Proteomes" id="UP000765509">
    <property type="component" value="Unassembled WGS sequence"/>
</dbReference>
<dbReference type="AlphaFoldDB" id="A0A9Q3C2V2"/>
<comment type="caution">
    <text evidence="2">The sequence shown here is derived from an EMBL/GenBank/DDBJ whole genome shotgun (WGS) entry which is preliminary data.</text>
</comment>
<accession>A0A9Q3C2V2</accession>
<protein>
    <submittedName>
        <fullName evidence="2">Uncharacterized protein</fullName>
    </submittedName>
</protein>
<dbReference type="EMBL" id="AVOT02004379">
    <property type="protein sequence ID" value="MBW0476194.1"/>
    <property type="molecule type" value="Genomic_DNA"/>
</dbReference>